<gene>
    <name evidence="2" type="ORF">OEZ85_003578</name>
</gene>
<evidence type="ECO:0000313" key="3">
    <source>
        <dbReference type="Proteomes" id="UP001244341"/>
    </source>
</evidence>
<feature type="region of interest" description="Disordered" evidence="1">
    <location>
        <begin position="22"/>
        <end position="46"/>
    </location>
</feature>
<accession>A0ABY8UEN8</accession>
<proteinExistence type="predicted"/>
<organism evidence="2 3">
    <name type="scientific">Tetradesmus obliquus</name>
    <name type="common">Green alga</name>
    <name type="synonym">Acutodesmus obliquus</name>
    <dbReference type="NCBI Taxonomy" id="3088"/>
    <lineage>
        <taxon>Eukaryota</taxon>
        <taxon>Viridiplantae</taxon>
        <taxon>Chlorophyta</taxon>
        <taxon>core chlorophytes</taxon>
        <taxon>Chlorophyceae</taxon>
        <taxon>CS clade</taxon>
        <taxon>Sphaeropleales</taxon>
        <taxon>Scenedesmaceae</taxon>
        <taxon>Tetradesmus</taxon>
    </lineage>
</organism>
<keyword evidence="3" id="KW-1185">Reference proteome</keyword>
<sequence length="136" mass="15196">MACLPEKQLQQMYMQITAINGFLESGQPPPPPQQQQQQQQQQKAETRALLMDGTSARVNLQCTGELLELQCTGEPDDMQTADFTADLTRNFEGKRKGSAVDVKLIFTDRSVRLRAADPDEGWIRDLPLALCVADMD</sequence>
<dbReference type="EMBL" id="CP126217">
    <property type="protein sequence ID" value="WIA18906.1"/>
    <property type="molecule type" value="Genomic_DNA"/>
</dbReference>
<name>A0ABY8UEN8_TETOB</name>
<evidence type="ECO:0000256" key="1">
    <source>
        <dbReference type="SAM" id="MobiDB-lite"/>
    </source>
</evidence>
<reference evidence="2 3" key="1">
    <citation type="submission" date="2023-05" db="EMBL/GenBank/DDBJ databases">
        <title>A 100% complete, gapless, phased diploid assembly of the Scenedesmus obliquus UTEX 3031 genome.</title>
        <authorList>
            <person name="Biondi T.C."/>
            <person name="Hanschen E.R."/>
            <person name="Kwon T."/>
            <person name="Eng W."/>
            <person name="Kruse C.P.S."/>
            <person name="Koehler S.I."/>
            <person name="Kunde Y."/>
            <person name="Gleasner C.D."/>
            <person name="You Mak K.T."/>
            <person name="Polle J."/>
            <person name="Hovde B.T."/>
            <person name="Starkenburg S.R."/>
        </authorList>
    </citation>
    <scope>NUCLEOTIDE SEQUENCE [LARGE SCALE GENOMIC DNA]</scope>
    <source>
        <strain evidence="2 3">DOE0152z</strain>
    </source>
</reference>
<evidence type="ECO:0000313" key="2">
    <source>
        <dbReference type="EMBL" id="WIA18906.1"/>
    </source>
</evidence>
<dbReference type="Proteomes" id="UP001244341">
    <property type="component" value="Chromosome 10b"/>
</dbReference>
<protein>
    <submittedName>
        <fullName evidence="2">Uncharacterized protein</fullName>
    </submittedName>
</protein>